<dbReference type="Gene3D" id="3.40.50.720">
    <property type="entry name" value="NAD(P)-binding Rossmann-like Domain"/>
    <property type="match status" value="1"/>
</dbReference>
<evidence type="ECO:0000313" key="3">
    <source>
        <dbReference type="Proteomes" id="UP000317648"/>
    </source>
</evidence>
<evidence type="ECO:0000313" key="2">
    <source>
        <dbReference type="EMBL" id="QDU98758.1"/>
    </source>
</evidence>
<dbReference type="InterPro" id="IPR036291">
    <property type="entry name" value="NAD(P)-bd_dom_sf"/>
</dbReference>
<dbReference type="OrthoDB" id="9804695at2"/>
<reference evidence="2 3" key="1">
    <citation type="submission" date="2019-02" db="EMBL/GenBank/DDBJ databases">
        <title>Deep-cultivation of Planctomycetes and their phenomic and genomic characterization uncovers novel biology.</title>
        <authorList>
            <person name="Wiegand S."/>
            <person name="Jogler M."/>
            <person name="Boedeker C."/>
            <person name="Pinto D."/>
            <person name="Vollmers J."/>
            <person name="Rivas-Marin E."/>
            <person name="Kohn T."/>
            <person name="Peeters S.H."/>
            <person name="Heuer A."/>
            <person name="Rast P."/>
            <person name="Oberbeckmann S."/>
            <person name="Bunk B."/>
            <person name="Jeske O."/>
            <person name="Meyerdierks A."/>
            <person name="Storesund J.E."/>
            <person name="Kallscheuer N."/>
            <person name="Luecker S."/>
            <person name="Lage O.M."/>
            <person name="Pohl T."/>
            <person name="Merkel B.J."/>
            <person name="Hornburger P."/>
            <person name="Mueller R.-W."/>
            <person name="Bruemmer F."/>
            <person name="Labrenz M."/>
            <person name="Spormann A.M."/>
            <person name="Op den Camp H."/>
            <person name="Overmann J."/>
            <person name="Amann R."/>
            <person name="Jetten M.S.M."/>
            <person name="Mascher T."/>
            <person name="Medema M.H."/>
            <person name="Devos D.P."/>
            <person name="Kaster A.-K."/>
            <person name="Ovreas L."/>
            <person name="Rohde M."/>
            <person name="Galperin M.Y."/>
            <person name="Jogler C."/>
        </authorList>
    </citation>
    <scope>NUCLEOTIDE SEQUENCE [LARGE SCALE GENOMIC DNA]</scope>
    <source>
        <strain evidence="2 3">Pla85_3_4</strain>
    </source>
</reference>
<accession>A0A518E3V3</accession>
<dbReference type="AlphaFoldDB" id="A0A518E3V3"/>
<dbReference type="Pfam" id="PF13380">
    <property type="entry name" value="CoA_binding_2"/>
    <property type="match status" value="1"/>
</dbReference>
<keyword evidence="3" id="KW-1185">Reference proteome</keyword>
<dbReference type="SUPFAM" id="SSF51735">
    <property type="entry name" value="NAD(P)-binding Rossmann-fold domains"/>
    <property type="match status" value="1"/>
</dbReference>
<proteinExistence type="predicted"/>
<protein>
    <recommendedName>
        <fullName evidence="1">CoA-binding domain-containing protein</fullName>
    </recommendedName>
</protein>
<dbReference type="PANTHER" id="PTHR33303">
    <property type="entry name" value="CYTOPLASMIC PROTEIN-RELATED"/>
    <property type="match status" value="1"/>
</dbReference>
<dbReference type="InterPro" id="IPR003781">
    <property type="entry name" value="CoA-bd"/>
</dbReference>
<evidence type="ECO:0000259" key="1">
    <source>
        <dbReference type="SMART" id="SM00881"/>
    </source>
</evidence>
<dbReference type="Proteomes" id="UP000317648">
    <property type="component" value="Chromosome"/>
</dbReference>
<gene>
    <name evidence="2" type="ORF">Pla8534_66310</name>
</gene>
<sequence>MNVNQQIEAFLAGEPHAVVGASRDRSKYGNKVFRAYQQHQRPVYPVNPHADSVEGETAYADLASLPETVHGVSVITPPAVTWKILEQAAALGVKHVWLQPGAEAAGMTQRAEELGLNLISGGPCLLVVIGYHE</sequence>
<dbReference type="PANTHER" id="PTHR33303:SF2">
    <property type="entry name" value="COA-BINDING DOMAIN-CONTAINING PROTEIN"/>
    <property type="match status" value="1"/>
</dbReference>
<dbReference type="RefSeq" id="WP_145058271.1">
    <property type="nucleotide sequence ID" value="NZ_CP036433.1"/>
</dbReference>
<dbReference type="SMART" id="SM00881">
    <property type="entry name" value="CoA_binding"/>
    <property type="match status" value="1"/>
</dbReference>
<feature type="domain" description="CoA-binding" evidence="1">
    <location>
        <begin position="10"/>
        <end position="102"/>
    </location>
</feature>
<dbReference type="EMBL" id="CP036433">
    <property type="protein sequence ID" value="QDU98758.1"/>
    <property type="molecule type" value="Genomic_DNA"/>
</dbReference>
<name>A0A518E3V3_9BACT</name>
<organism evidence="2 3">
    <name type="scientific">Lignipirellula cremea</name>
    <dbReference type="NCBI Taxonomy" id="2528010"/>
    <lineage>
        <taxon>Bacteria</taxon>
        <taxon>Pseudomonadati</taxon>
        <taxon>Planctomycetota</taxon>
        <taxon>Planctomycetia</taxon>
        <taxon>Pirellulales</taxon>
        <taxon>Pirellulaceae</taxon>
        <taxon>Lignipirellula</taxon>
    </lineage>
</organism>
<dbReference type="KEGG" id="lcre:Pla8534_66310"/>